<feature type="compositionally biased region" description="Polar residues" evidence="2">
    <location>
        <begin position="2046"/>
        <end position="2056"/>
    </location>
</feature>
<reference evidence="4 5" key="1">
    <citation type="submission" date="2018-02" db="EMBL/GenBank/DDBJ databases">
        <title>The genomes of Aspergillus section Nigri reveals drivers in fungal speciation.</title>
        <authorList>
            <consortium name="DOE Joint Genome Institute"/>
            <person name="Vesth T.C."/>
            <person name="Nybo J."/>
            <person name="Theobald S."/>
            <person name="Brandl J."/>
            <person name="Frisvad J.C."/>
            <person name="Nielsen K.F."/>
            <person name="Lyhne E.K."/>
            <person name="Kogle M.E."/>
            <person name="Kuo A."/>
            <person name="Riley R."/>
            <person name="Clum A."/>
            <person name="Nolan M."/>
            <person name="Lipzen A."/>
            <person name="Salamov A."/>
            <person name="Henrissat B."/>
            <person name="Wiebenga A."/>
            <person name="De vries R.P."/>
            <person name="Grigoriev I.V."/>
            <person name="Mortensen U.H."/>
            <person name="Andersen M.R."/>
            <person name="Baker S.E."/>
        </authorList>
    </citation>
    <scope>NUCLEOTIDE SEQUENCE [LARGE SCALE GENOMIC DNA]</scope>
    <source>
        <strain evidence="4 5">CBS 121593</strain>
    </source>
</reference>
<feature type="region of interest" description="Disordered" evidence="2">
    <location>
        <begin position="1575"/>
        <end position="1601"/>
    </location>
</feature>
<dbReference type="InterPro" id="IPR046837">
    <property type="entry name" value="Laa1/Sip1/HEATR5-like_HEAT"/>
</dbReference>
<dbReference type="Pfam" id="PF20210">
    <property type="entry name" value="Laa1_Sip1_HTR5"/>
    <property type="match status" value="1"/>
</dbReference>
<keyword evidence="5" id="KW-1185">Reference proteome</keyword>
<dbReference type="InterPro" id="IPR016024">
    <property type="entry name" value="ARM-type_fold"/>
</dbReference>
<dbReference type="OrthoDB" id="192608at2759"/>
<dbReference type="Proteomes" id="UP000249402">
    <property type="component" value="Unassembled WGS sequence"/>
</dbReference>
<dbReference type="FunFam" id="1.25.10.10:FF:000886">
    <property type="entry name" value="HEAT repeat protein"/>
    <property type="match status" value="1"/>
</dbReference>
<dbReference type="SUPFAM" id="SSF48371">
    <property type="entry name" value="ARM repeat"/>
    <property type="match status" value="2"/>
</dbReference>
<dbReference type="FunFam" id="1.25.10.10:FF:000645">
    <property type="entry name" value="HEAT repeat protein"/>
    <property type="match status" value="1"/>
</dbReference>
<feature type="domain" description="LAA1-like C-terminal TPR repeats" evidence="3">
    <location>
        <begin position="1874"/>
        <end position="2041"/>
    </location>
</feature>
<evidence type="ECO:0000256" key="2">
    <source>
        <dbReference type="SAM" id="MobiDB-lite"/>
    </source>
</evidence>
<dbReference type="Gene3D" id="1.25.10.10">
    <property type="entry name" value="Leucine-rich Repeat Variant"/>
    <property type="match status" value="3"/>
</dbReference>
<dbReference type="GO" id="GO:0008104">
    <property type="term" value="P:intracellular protein localization"/>
    <property type="evidence" value="ECO:0007669"/>
    <property type="project" value="TreeGrafter"/>
</dbReference>
<dbReference type="EMBL" id="KZ824430">
    <property type="protein sequence ID" value="RAL02724.1"/>
    <property type="molecule type" value="Genomic_DNA"/>
</dbReference>
<dbReference type="Pfam" id="PF25808">
    <property type="entry name" value="TPR_LAA1_C"/>
    <property type="match status" value="1"/>
</dbReference>
<evidence type="ECO:0000259" key="3">
    <source>
        <dbReference type="Pfam" id="PF25808"/>
    </source>
</evidence>
<dbReference type="InterPro" id="IPR011989">
    <property type="entry name" value="ARM-like"/>
</dbReference>
<dbReference type="InterPro" id="IPR040108">
    <property type="entry name" value="Laa1/Sip1/HEATR5"/>
</dbReference>
<dbReference type="STRING" id="1448316.A0A395H909"/>
<feature type="region of interest" description="Disordered" evidence="2">
    <location>
        <begin position="2034"/>
        <end position="2057"/>
    </location>
</feature>
<dbReference type="FunFam" id="1.25.10.10:FF:000745">
    <property type="entry name" value="Chromosome 7, whole genome shotgun sequence"/>
    <property type="match status" value="1"/>
</dbReference>
<dbReference type="GeneID" id="37221604"/>
<accession>A0A395H909</accession>
<dbReference type="GO" id="GO:0006897">
    <property type="term" value="P:endocytosis"/>
    <property type="evidence" value="ECO:0007669"/>
    <property type="project" value="TreeGrafter"/>
</dbReference>
<sequence length="2065" mass="225137">MSSSENAPSTSSDHNAAPRAELDITKLHALPSEQQDLYLLTFTSDLVQHISGLDKAQVSAQQKFLKKELFKILTLSSPTLTRVIRNNLGRCFGAIFDKGDRGILFETVTDLLGLLNAGKSEAELKAKFAAAHCMGEVFGVAGESVFAQSGVVVSSLLKLLKASSNHTGCRGSTFAVLRKVVVGTGLPVDEGTARDIWKQARNAATGDKSTFVQVHACRCLEQLVNTTPYFDNANDFDHLKTLVWKVIDSPVAPVRHAAAACLARALAKLHATDTPIIAVPKSKKAKRLSKKPTSKPGEDEDEAEVSESSAPKKSEARLFFLLPDLLRQLSAQYLRNTTSNRARAGIAICYKHVLRILGDKVIEERYGQIANHLLFDILNHPTVTYNRFRLLMTRKFVKSILEDTVGRESLRETSQLNAAKWLINDVLKDYPQVIQERREPSKHSLTSALSALSSLIQSLGSAFGTLAEMCREALLQVLPHPSYTVQIHAAQCLRNFVLACPHQLLSCVTICLNSLSREVGQLSTPRQSPRRCVGYANGLSAMLSTSRLQPLYGSVEVFSRVFTQATDLLKTSSNSELRAASTQIQVAWILIGGLMPLGPSFVKIHLSQLSLLWKNALPKHLSQENSAKRGILELSFLAHVRECALSSLLVFLEFNGRLITADGAKRIAAMLQNTVEFLDDLPRQKPVNDLSQRLHPSLHLHDIETMVRRRVLQCFSKLLRVHPLSHADVISQSSLLSLAISSFADPDAAQAGPLESSIAASTAQFETLWDLCDNYGFGMTGLAREYVRVTLTGKHGTDNGPSWSAVDSADQAVDDALTFPICQASEHDSLLLYSTREEDSSLADPHSTGVVNAAIELFSVAIPLHAPKVQESSVEQIATFLSSTGLQRNPGRKAAMIVNIAVALLHALKVSVKENGSTAGKLNPATDKVLQELVQKFVTDADLTVRTIGVEALGRLCESSGTSFTNTQINWLVDTIVENREPNARAGCAAALGCIHSQVGGMAAGLHLKTIVGVLMSLCNDPHPVVHFWALGGLERVANSAGLTFSPFVSSSLGMLAQLYNADTHNEEAAALATSNIEMSFLTPVVISRCVDSLINVLGPDLQDITKTRNLILTLLRQFQLEDNSALVTESSKCLDHLSLYAPGYVDFSGYVRRLQNELTADNPLMRDVAIRGLSNLMKRDAAAVLQTATPTLEEEIWLAFDDTPDCPILRSMIQDWLQQTALVETELWIQRCHNTLTKTRAKVEEIPLTSAIKPNANDMPDDEVAGFASAIAGAGQLDEANGAVAGQELLKWQTRNFVMSCLSELLAIVQEAILPDQTIPAELALQQKVGDIVRMAFSASTANVIELRVWGLRIIDQVLKMFGKTPDPDFTEASLLEQYQAQIGSALTPAFAADSSAELASEAINVSATFIATGIVTNVDRMGRILKLLVLGLENFSSEYNPDTTEIGDLKGLNPNARVMVKMALYSAWARLQIASIEQDYLNQVVQPYLTKLTPLWLSSLQEYARLRFEPDISGSLGTAPLGGDLNEVYAALNRETLLKFYQDSWLNLVDAIAGLVERDIDFVFDALDGKSELEESDKTDKDDQQTPNDEPKGKGDNINYRDEPVAFFFVLFGLAFEALVDQSTTPSQRLEILQALKRILRPVISGNAIYQDAIFSETMDSLDRLALTETTPIQNVIVEIARNLSLDHPSAKGSEGRDDHLSDDIEQLFELTRSIILVLAGLLPNLRETTPLARFNVGSDDALSLIRLALSSLVNVASIFPSIIRNDLNACILHIFSTILATGLCQAEVVPQALPIFKHFISGIANSPEVGPEQPENLGVVSRQLRGCLTRFLTTLTIAQRRESDSSLPCAKNTLLAITILLTSGGHIIPPQDAVISRVLDELLDCLQDVGLANVAAGCIRSILLTSNPKSPTSELIARYLVPRLIAFYVGCPSGKGEVPNDPENSKTVIARTLVACITNAIFPANETPTAISLIMSTLLSRAKRDGQSVYQETAVYLLELAKANQAVFRALVATMSPEQKTQLEEILRSAEVDSGANRHARDSTPSGSEQQAMPSIALRFDF</sequence>
<protein>
    <submittedName>
        <fullName evidence="4">HEAT repeat protein</fullName>
    </submittedName>
</protein>
<dbReference type="Pfam" id="PF25468">
    <property type="entry name" value="HEAT_HEATR5A"/>
    <property type="match status" value="1"/>
</dbReference>
<evidence type="ECO:0000256" key="1">
    <source>
        <dbReference type="ARBA" id="ARBA00008304"/>
    </source>
</evidence>
<name>A0A395H909_9EURO</name>
<dbReference type="GO" id="GO:0016020">
    <property type="term" value="C:membrane"/>
    <property type="evidence" value="ECO:0007669"/>
    <property type="project" value="TreeGrafter"/>
</dbReference>
<dbReference type="GO" id="GO:0030139">
    <property type="term" value="C:endocytic vesicle"/>
    <property type="evidence" value="ECO:0007669"/>
    <property type="project" value="TreeGrafter"/>
</dbReference>
<feature type="region of interest" description="Disordered" evidence="2">
    <location>
        <begin position="282"/>
        <end position="310"/>
    </location>
</feature>
<proteinExistence type="inferred from homology"/>
<evidence type="ECO:0000313" key="4">
    <source>
        <dbReference type="EMBL" id="RAL02724.1"/>
    </source>
</evidence>
<dbReference type="InterPro" id="IPR057981">
    <property type="entry name" value="TPR_LAA1-like_C"/>
</dbReference>
<dbReference type="GO" id="GO:0005794">
    <property type="term" value="C:Golgi apparatus"/>
    <property type="evidence" value="ECO:0007669"/>
    <property type="project" value="TreeGrafter"/>
</dbReference>
<dbReference type="GO" id="GO:0042147">
    <property type="term" value="P:retrograde transport, endosome to Golgi"/>
    <property type="evidence" value="ECO:0007669"/>
    <property type="project" value="TreeGrafter"/>
</dbReference>
<gene>
    <name evidence="4" type="ORF">BO80DRAFT_378376</name>
</gene>
<dbReference type="PANTHER" id="PTHR21663:SF0">
    <property type="entry name" value="HEAT REPEAT-CONTAINING PROTEIN 5B"/>
    <property type="match status" value="1"/>
</dbReference>
<dbReference type="RefSeq" id="XP_025577051.1">
    <property type="nucleotide sequence ID" value="XM_025716739.1"/>
</dbReference>
<dbReference type="VEuPathDB" id="FungiDB:BO80DRAFT_378376"/>
<dbReference type="GO" id="GO:0005829">
    <property type="term" value="C:cytosol"/>
    <property type="evidence" value="ECO:0007669"/>
    <property type="project" value="GOC"/>
</dbReference>
<feature type="compositionally biased region" description="Basic residues" evidence="2">
    <location>
        <begin position="282"/>
        <end position="293"/>
    </location>
</feature>
<dbReference type="PANTHER" id="PTHR21663">
    <property type="entry name" value="HYPOTHETICAL HEAT DOMAIN-CONTAINING"/>
    <property type="match status" value="1"/>
</dbReference>
<evidence type="ECO:0000313" key="5">
    <source>
        <dbReference type="Proteomes" id="UP000249402"/>
    </source>
</evidence>
<organism evidence="4 5">
    <name type="scientific">Aspergillus ibericus CBS 121593</name>
    <dbReference type="NCBI Taxonomy" id="1448316"/>
    <lineage>
        <taxon>Eukaryota</taxon>
        <taxon>Fungi</taxon>
        <taxon>Dikarya</taxon>
        <taxon>Ascomycota</taxon>
        <taxon>Pezizomycotina</taxon>
        <taxon>Eurotiomycetes</taxon>
        <taxon>Eurotiomycetidae</taxon>
        <taxon>Eurotiales</taxon>
        <taxon>Aspergillaceae</taxon>
        <taxon>Aspergillus</taxon>
        <taxon>Aspergillus subgen. Circumdati</taxon>
    </lineage>
</organism>
<comment type="similarity">
    <text evidence="1">Belongs to the HEATR5 family.</text>
</comment>